<sequence length="108" mass="11529">MSAQVIVSYDLNPPESIDTDLHESKSASFSVSIAKQKGAADNNADAAGGQRAYYAALRNTIHMAKAQLGEELTAWRDAVGDAEKALEAKAGKTQDADDAEDNEDEEDE</sequence>
<gene>
    <name evidence="2" type="ORF">CYLTODRAFT_418935</name>
</gene>
<reference evidence="2 3" key="1">
    <citation type="journal article" date="2015" name="Fungal Genet. Biol.">
        <title>Evolution of novel wood decay mechanisms in Agaricales revealed by the genome sequences of Fistulina hepatica and Cylindrobasidium torrendii.</title>
        <authorList>
            <person name="Floudas D."/>
            <person name="Held B.W."/>
            <person name="Riley R."/>
            <person name="Nagy L.G."/>
            <person name="Koehler G."/>
            <person name="Ransdell A.S."/>
            <person name="Younus H."/>
            <person name="Chow J."/>
            <person name="Chiniquy J."/>
            <person name="Lipzen A."/>
            <person name="Tritt A."/>
            <person name="Sun H."/>
            <person name="Haridas S."/>
            <person name="LaButti K."/>
            <person name="Ohm R.A."/>
            <person name="Kues U."/>
            <person name="Blanchette R.A."/>
            <person name="Grigoriev I.V."/>
            <person name="Minto R.E."/>
            <person name="Hibbett D.S."/>
        </authorList>
    </citation>
    <scope>NUCLEOTIDE SEQUENCE [LARGE SCALE GENOMIC DNA]</scope>
    <source>
        <strain evidence="2 3">FP15055 ss-10</strain>
    </source>
</reference>
<accession>A0A0D7BLG7</accession>
<dbReference type="Proteomes" id="UP000054007">
    <property type="component" value="Unassembled WGS sequence"/>
</dbReference>
<feature type="compositionally biased region" description="Acidic residues" evidence="1">
    <location>
        <begin position="96"/>
        <end position="108"/>
    </location>
</feature>
<feature type="compositionally biased region" description="Basic and acidic residues" evidence="1">
    <location>
        <begin position="86"/>
        <end position="95"/>
    </location>
</feature>
<evidence type="ECO:0008006" key="4">
    <source>
        <dbReference type="Google" id="ProtNLM"/>
    </source>
</evidence>
<feature type="region of interest" description="Disordered" evidence="1">
    <location>
        <begin position="86"/>
        <end position="108"/>
    </location>
</feature>
<evidence type="ECO:0000313" key="3">
    <source>
        <dbReference type="Proteomes" id="UP000054007"/>
    </source>
</evidence>
<dbReference type="AlphaFoldDB" id="A0A0D7BLG7"/>
<evidence type="ECO:0000256" key="1">
    <source>
        <dbReference type="SAM" id="MobiDB-lite"/>
    </source>
</evidence>
<dbReference type="OrthoDB" id="2553859at2759"/>
<organism evidence="2 3">
    <name type="scientific">Cylindrobasidium torrendii FP15055 ss-10</name>
    <dbReference type="NCBI Taxonomy" id="1314674"/>
    <lineage>
        <taxon>Eukaryota</taxon>
        <taxon>Fungi</taxon>
        <taxon>Dikarya</taxon>
        <taxon>Basidiomycota</taxon>
        <taxon>Agaricomycotina</taxon>
        <taxon>Agaricomycetes</taxon>
        <taxon>Agaricomycetidae</taxon>
        <taxon>Agaricales</taxon>
        <taxon>Marasmiineae</taxon>
        <taxon>Physalacriaceae</taxon>
        <taxon>Cylindrobasidium</taxon>
    </lineage>
</organism>
<evidence type="ECO:0000313" key="2">
    <source>
        <dbReference type="EMBL" id="KIY71398.1"/>
    </source>
</evidence>
<name>A0A0D7BLG7_9AGAR</name>
<protein>
    <recommendedName>
        <fullName evidence="4">EKC/KEOPS complex subunit GON7</fullName>
    </recommendedName>
</protein>
<keyword evidence="3" id="KW-1185">Reference proteome</keyword>
<proteinExistence type="predicted"/>
<dbReference type="EMBL" id="KN880455">
    <property type="protein sequence ID" value="KIY71398.1"/>
    <property type="molecule type" value="Genomic_DNA"/>
</dbReference>